<dbReference type="PROSITE" id="PS50109">
    <property type="entry name" value="HIS_KIN"/>
    <property type="match status" value="1"/>
</dbReference>
<dbReference type="Gene3D" id="1.10.287.130">
    <property type="match status" value="1"/>
</dbReference>
<dbReference type="InterPro" id="IPR003661">
    <property type="entry name" value="HisK_dim/P_dom"/>
</dbReference>
<evidence type="ECO:0000256" key="4">
    <source>
        <dbReference type="ARBA" id="ARBA00022475"/>
    </source>
</evidence>
<name>A0A2S7UW68_9GAMM</name>
<dbReference type="Pfam" id="PF02518">
    <property type="entry name" value="HATPase_c"/>
    <property type="match status" value="1"/>
</dbReference>
<evidence type="ECO:0000256" key="1">
    <source>
        <dbReference type="ARBA" id="ARBA00000085"/>
    </source>
</evidence>
<dbReference type="PROSITE" id="PS50112">
    <property type="entry name" value="PAS"/>
    <property type="match status" value="1"/>
</dbReference>
<dbReference type="GO" id="GO:0005886">
    <property type="term" value="C:plasma membrane"/>
    <property type="evidence" value="ECO:0007669"/>
    <property type="project" value="UniProtKB-SubCell"/>
</dbReference>
<dbReference type="SUPFAM" id="SSF52172">
    <property type="entry name" value="CheY-like"/>
    <property type="match status" value="1"/>
</dbReference>
<dbReference type="CDD" id="cd00130">
    <property type="entry name" value="PAS"/>
    <property type="match status" value="1"/>
</dbReference>
<dbReference type="InterPro" id="IPR003594">
    <property type="entry name" value="HATPase_dom"/>
</dbReference>
<dbReference type="OrthoDB" id="9810730at2"/>
<dbReference type="SMART" id="SM00387">
    <property type="entry name" value="HATPase_c"/>
    <property type="match status" value="1"/>
</dbReference>
<dbReference type="NCBIfam" id="TIGR00229">
    <property type="entry name" value="sensory_box"/>
    <property type="match status" value="1"/>
</dbReference>
<evidence type="ECO:0000256" key="10">
    <source>
        <dbReference type="ARBA" id="ARBA00022840"/>
    </source>
</evidence>
<evidence type="ECO:0000256" key="8">
    <source>
        <dbReference type="ARBA" id="ARBA00022741"/>
    </source>
</evidence>
<keyword evidence="7 14" id="KW-0812">Transmembrane</keyword>
<dbReference type="InterPro" id="IPR036097">
    <property type="entry name" value="HisK_dim/P_sf"/>
</dbReference>
<dbReference type="InterPro" id="IPR004358">
    <property type="entry name" value="Sig_transdc_His_kin-like_C"/>
</dbReference>
<dbReference type="SUPFAM" id="SSF55785">
    <property type="entry name" value="PYP-like sensor domain (PAS domain)"/>
    <property type="match status" value="1"/>
</dbReference>
<evidence type="ECO:0000256" key="5">
    <source>
        <dbReference type="ARBA" id="ARBA00022553"/>
    </source>
</evidence>
<dbReference type="InterPro" id="IPR005467">
    <property type="entry name" value="His_kinase_dom"/>
</dbReference>
<keyword evidence="8" id="KW-0547">Nucleotide-binding</keyword>
<evidence type="ECO:0000313" key="19">
    <source>
        <dbReference type="Proteomes" id="UP000239007"/>
    </source>
</evidence>
<dbReference type="FunFam" id="3.30.565.10:FF:000010">
    <property type="entry name" value="Sensor histidine kinase RcsC"/>
    <property type="match status" value="1"/>
</dbReference>
<evidence type="ECO:0000259" key="17">
    <source>
        <dbReference type="PROSITE" id="PS50112"/>
    </source>
</evidence>
<reference evidence="18 19" key="1">
    <citation type="submission" date="2016-12" db="EMBL/GenBank/DDBJ databases">
        <title>Diversity of luminous bacteria.</title>
        <authorList>
            <person name="Yoshizawa S."/>
            <person name="Kogure K."/>
        </authorList>
    </citation>
    <scope>NUCLEOTIDE SEQUENCE [LARGE SCALE GENOMIC DNA]</scope>
    <source>
        <strain evidence="18 19">SA4-48</strain>
    </source>
</reference>
<evidence type="ECO:0000256" key="3">
    <source>
        <dbReference type="ARBA" id="ARBA00012438"/>
    </source>
</evidence>
<keyword evidence="12" id="KW-0902">Two-component regulatory system</keyword>
<gene>
    <name evidence="18" type="ORF">BTO11_08815</name>
</gene>
<feature type="domain" description="PAS" evidence="17">
    <location>
        <begin position="363"/>
        <end position="435"/>
    </location>
</feature>
<feature type="transmembrane region" description="Helical" evidence="14">
    <location>
        <begin position="331"/>
        <end position="350"/>
    </location>
</feature>
<dbReference type="InterPro" id="IPR013767">
    <property type="entry name" value="PAS_fold"/>
</dbReference>
<comment type="catalytic activity">
    <reaction evidence="1">
        <text>ATP + protein L-histidine = ADP + protein N-phospho-L-histidine.</text>
        <dbReference type="EC" id="2.7.13.3"/>
    </reaction>
</comment>
<organism evidence="18 19">
    <name type="scientific">Psychrosphaera saromensis</name>
    <dbReference type="NCBI Taxonomy" id="716813"/>
    <lineage>
        <taxon>Bacteria</taxon>
        <taxon>Pseudomonadati</taxon>
        <taxon>Pseudomonadota</taxon>
        <taxon>Gammaproteobacteria</taxon>
        <taxon>Alteromonadales</taxon>
        <taxon>Pseudoalteromonadaceae</taxon>
        <taxon>Psychrosphaera</taxon>
    </lineage>
</organism>
<dbReference type="GO" id="GO:0005524">
    <property type="term" value="F:ATP binding"/>
    <property type="evidence" value="ECO:0007669"/>
    <property type="project" value="UniProtKB-KW"/>
</dbReference>
<evidence type="ECO:0000256" key="6">
    <source>
        <dbReference type="ARBA" id="ARBA00022679"/>
    </source>
</evidence>
<dbReference type="AlphaFoldDB" id="A0A2S7UW68"/>
<dbReference type="Gene3D" id="3.40.50.2300">
    <property type="match status" value="1"/>
</dbReference>
<dbReference type="InterPro" id="IPR036890">
    <property type="entry name" value="HATPase_C_sf"/>
</dbReference>
<evidence type="ECO:0000256" key="14">
    <source>
        <dbReference type="SAM" id="Phobius"/>
    </source>
</evidence>
<dbReference type="EC" id="2.7.13.3" evidence="3"/>
<dbReference type="SUPFAM" id="SSF55874">
    <property type="entry name" value="ATPase domain of HSP90 chaperone/DNA topoisomerase II/histidine kinase"/>
    <property type="match status" value="1"/>
</dbReference>
<dbReference type="CDD" id="cd00082">
    <property type="entry name" value="HisKA"/>
    <property type="match status" value="1"/>
</dbReference>
<protein>
    <recommendedName>
        <fullName evidence="3">histidine kinase</fullName>
        <ecNumber evidence="3">2.7.13.3</ecNumber>
    </recommendedName>
</protein>
<dbReference type="PROSITE" id="PS50110">
    <property type="entry name" value="RESPONSE_REGULATORY"/>
    <property type="match status" value="1"/>
</dbReference>
<evidence type="ECO:0000259" key="16">
    <source>
        <dbReference type="PROSITE" id="PS50110"/>
    </source>
</evidence>
<dbReference type="Gene3D" id="3.30.450.20">
    <property type="entry name" value="PAS domain"/>
    <property type="match status" value="2"/>
</dbReference>
<dbReference type="EMBL" id="MSCH01000003">
    <property type="protein sequence ID" value="PQJ53752.1"/>
    <property type="molecule type" value="Genomic_DNA"/>
</dbReference>
<dbReference type="InterPro" id="IPR048760">
    <property type="entry name" value="VP0354-like_sensor_dom"/>
</dbReference>
<sequence length="1025" mass="115571">MTKDIDDALTQNNKLLLFSIGGFALICLVIYVIYSHYAKEQIKTEWLDKLTATTNSSVSLMNKSFAQNKSNIAFLHSTPPIKGITRALNNNNIDPFDGTTTEQWKRRLEVIFSAFIVNNPDIRQIRYISKLNQGRELIRVERRDNKIIVVPDALLQSKQESDYYKAIKPLHIDEDYISDISLNREYGVLENPLWPTYRVAHTIFDQDYQFFGFIILNIDATSLLTQMKDTFSQSDFNFYLLNTQGYFISADREALTFGFDLNKPDAIWSKLTNQALLPNDNKINQLTFDQQKYYMYGSELRLSLRDFRSLNIIGGLSENRLGQIWDQQSKFVILILITLFTIVTLVTFYYQKYLNKILSLYDHQSRYEAIISGSSDAIIGLDVTGKILSWNESATYLFGLNDELAHSKNINEIIGVTKKDFLLDEALLSNIINKTQPVTYEVTNDSDKDNPVFLSVNLSPVIHHKSDTPASVAALIRDITESKVNQQKIINHNESLEKEVHQRTQELELLAKKAVDASQSKSAFVANISHEIRTPLNGISGMLELINKDPLTDKQTNYIKLAKSSISNLSVLINDLLNLSKIEAGKLDIELDEFNLTQTISSVIETMSIRCMEKNIDLLFDWTNIEHELLVSDDYRFQQVLVNLIGNAIKFTNKGTILVTAKTTINDTNPERVDCVITVQDTGLGMTAEEQEKLFQPFTQASANTDKQYGGTGLGLSISKKLVKLLGGRIHVTSVLNKGSTFTFSIQSKLIKHQISPLLSPKLLGKKIILISEQSQQYAPLLKQLRRWQAEVYLFNNQQAEQHISNTREPDLLFIDSHMLNNSAEKWHKLCDANSHCQLIILEDLKSELIAPDIYKGGFFVNTPLLPYQLLNIIDSIFNTGTANKLAENTVKKIDQPNKYSILVVDDNEINQIVAAGLLEALPVEITTASNGQEALDILNNTSTSFDLILMDCQMPIMDGFAATEAIRQGKAGYENSKISIIAMTAGAMSGDKDACLQSGMNDFIIKPLDGINFRSKVLSWLESS</sequence>
<keyword evidence="11 14" id="KW-1133">Transmembrane helix</keyword>
<dbReference type="InterPro" id="IPR029151">
    <property type="entry name" value="Sensor-like_sf"/>
</dbReference>
<evidence type="ECO:0000313" key="18">
    <source>
        <dbReference type="EMBL" id="PQJ53752.1"/>
    </source>
</evidence>
<keyword evidence="4" id="KW-1003">Cell membrane</keyword>
<accession>A0A2S7UW68</accession>
<evidence type="ECO:0000256" key="13">
    <source>
        <dbReference type="PROSITE-ProRule" id="PRU00169"/>
    </source>
</evidence>
<dbReference type="Pfam" id="PF21623">
    <property type="entry name" value="HK_sensor_dom_bact"/>
    <property type="match status" value="1"/>
</dbReference>
<dbReference type="CDD" id="cd16922">
    <property type="entry name" value="HATPase_EvgS-ArcB-TorS-like"/>
    <property type="match status" value="1"/>
</dbReference>
<feature type="domain" description="Histidine kinase" evidence="15">
    <location>
        <begin position="527"/>
        <end position="750"/>
    </location>
</feature>
<evidence type="ECO:0000256" key="9">
    <source>
        <dbReference type="ARBA" id="ARBA00022777"/>
    </source>
</evidence>
<dbReference type="RefSeq" id="WP_105052249.1">
    <property type="nucleotide sequence ID" value="NZ_BMYG01000002.1"/>
</dbReference>
<dbReference type="PRINTS" id="PR00344">
    <property type="entry name" value="BCTRLSENSOR"/>
</dbReference>
<dbReference type="InterPro" id="IPR011006">
    <property type="entry name" value="CheY-like_superfamily"/>
</dbReference>
<dbReference type="InterPro" id="IPR000014">
    <property type="entry name" value="PAS"/>
</dbReference>
<dbReference type="GO" id="GO:0000155">
    <property type="term" value="F:phosphorelay sensor kinase activity"/>
    <property type="evidence" value="ECO:0007669"/>
    <property type="project" value="InterPro"/>
</dbReference>
<dbReference type="Pfam" id="PF00989">
    <property type="entry name" value="PAS"/>
    <property type="match status" value="1"/>
</dbReference>
<feature type="modified residue" description="4-aspartylphosphate" evidence="13">
    <location>
        <position position="952"/>
    </location>
</feature>
<feature type="domain" description="Response regulatory" evidence="16">
    <location>
        <begin position="901"/>
        <end position="1022"/>
    </location>
</feature>
<comment type="subcellular location">
    <subcellularLocation>
        <location evidence="2">Cell membrane</location>
        <topology evidence="2">Multi-pass membrane protein</topology>
    </subcellularLocation>
</comment>
<dbReference type="SMART" id="SM00091">
    <property type="entry name" value="PAS"/>
    <property type="match status" value="1"/>
</dbReference>
<evidence type="ECO:0000259" key="15">
    <source>
        <dbReference type="PROSITE" id="PS50109"/>
    </source>
</evidence>
<dbReference type="Proteomes" id="UP000239007">
    <property type="component" value="Unassembled WGS sequence"/>
</dbReference>
<keyword evidence="19" id="KW-1185">Reference proteome</keyword>
<dbReference type="Pfam" id="PF00512">
    <property type="entry name" value="HisKA"/>
    <property type="match status" value="1"/>
</dbReference>
<proteinExistence type="predicted"/>
<dbReference type="SMART" id="SM00388">
    <property type="entry name" value="HisKA"/>
    <property type="match status" value="1"/>
</dbReference>
<comment type="caution">
    <text evidence="18">The sequence shown here is derived from an EMBL/GenBank/DDBJ whole genome shotgun (WGS) entry which is preliminary data.</text>
</comment>
<evidence type="ECO:0000256" key="7">
    <source>
        <dbReference type="ARBA" id="ARBA00022692"/>
    </source>
</evidence>
<dbReference type="SUPFAM" id="SSF47384">
    <property type="entry name" value="Homodimeric domain of signal transducing histidine kinase"/>
    <property type="match status" value="1"/>
</dbReference>
<keyword evidence="6" id="KW-0808">Transferase</keyword>
<dbReference type="PANTHER" id="PTHR45339:SF1">
    <property type="entry name" value="HYBRID SIGNAL TRANSDUCTION HISTIDINE KINASE J"/>
    <property type="match status" value="1"/>
</dbReference>
<evidence type="ECO:0000256" key="11">
    <source>
        <dbReference type="ARBA" id="ARBA00022989"/>
    </source>
</evidence>
<feature type="transmembrane region" description="Helical" evidence="14">
    <location>
        <begin position="15"/>
        <end position="34"/>
    </location>
</feature>
<dbReference type="GO" id="GO:0006355">
    <property type="term" value="P:regulation of DNA-templated transcription"/>
    <property type="evidence" value="ECO:0007669"/>
    <property type="project" value="InterPro"/>
</dbReference>
<evidence type="ECO:0000256" key="12">
    <source>
        <dbReference type="ARBA" id="ARBA00023012"/>
    </source>
</evidence>
<dbReference type="SMART" id="SM00448">
    <property type="entry name" value="REC"/>
    <property type="match status" value="1"/>
</dbReference>
<dbReference type="InterPro" id="IPR035965">
    <property type="entry name" value="PAS-like_dom_sf"/>
</dbReference>
<dbReference type="SUPFAM" id="SSF103190">
    <property type="entry name" value="Sensory domain-like"/>
    <property type="match status" value="1"/>
</dbReference>
<keyword evidence="10" id="KW-0067">ATP-binding</keyword>
<dbReference type="Pfam" id="PF00072">
    <property type="entry name" value="Response_reg"/>
    <property type="match status" value="1"/>
</dbReference>
<dbReference type="PANTHER" id="PTHR45339">
    <property type="entry name" value="HYBRID SIGNAL TRANSDUCTION HISTIDINE KINASE J"/>
    <property type="match status" value="1"/>
</dbReference>
<keyword evidence="14" id="KW-0472">Membrane</keyword>
<dbReference type="Gene3D" id="3.30.565.10">
    <property type="entry name" value="Histidine kinase-like ATPase, C-terminal domain"/>
    <property type="match status" value="1"/>
</dbReference>
<dbReference type="InterPro" id="IPR001789">
    <property type="entry name" value="Sig_transdc_resp-reg_receiver"/>
</dbReference>
<dbReference type="CDD" id="cd17546">
    <property type="entry name" value="REC_hyHK_CKI1_RcsC-like"/>
    <property type="match status" value="1"/>
</dbReference>
<keyword evidence="5 13" id="KW-0597">Phosphoprotein</keyword>
<evidence type="ECO:0000256" key="2">
    <source>
        <dbReference type="ARBA" id="ARBA00004651"/>
    </source>
</evidence>
<keyword evidence="9" id="KW-0418">Kinase</keyword>